<proteinExistence type="predicted"/>
<feature type="compositionally biased region" description="Polar residues" evidence="1">
    <location>
        <begin position="39"/>
        <end position="55"/>
    </location>
</feature>
<reference evidence="3" key="1">
    <citation type="journal article" date="2017" name="Front. Plant Sci.">
        <title>Climate Clever Clovers: New Paradigm to Reduce the Environmental Footprint of Ruminants by Breeding Low Methanogenic Forages Utilizing Haplotype Variation.</title>
        <authorList>
            <person name="Kaur P."/>
            <person name="Appels R."/>
            <person name="Bayer P.E."/>
            <person name="Keeble-Gagnere G."/>
            <person name="Wang J."/>
            <person name="Hirakawa H."/>
            <person name="Shirasawa K."/>
            <person name="Vercoe P."/>
            <person name="Stefanova K."/>
            <person name="Durmic Z."/>
            <person name="Nichols P."/>
            <person name="Revell C."/>
            <person name="Isobe S.N."/>
            <person name="Edwards D."/>
            <person name="Erskine W."/>
        </authorList>
    </citation>
    <scope>NUCLEOTIDE SEQUENCE [LARGE SCALE GENOMIC DNA]</scope>
    <source>
        <strain evidence="3">cv. Daliak</strain>
    </source>
</reference>
<name>A0A2Z6NXS5_TRISU</name>
<organism evidence="2 3">
    <name type="scientific">Trifolium subterraneum</name>
    <name type="common">Subterranean clover</name>
    <dbReference type="NCBI Taxonomy" id="3900"/>
    <lineage>
        <taxon>Eukaryota</taxon>
        <taxon>Viridiplantae</taxon>
        <taxon>Streptophyta</taxon>
        <taxon>Embryophyta</taxon>
        <taxon>Tracheophyta</taxon>
        <taxon>Spermatophyta</taxon>
        <taxon>Magnoliopsida</taxon>
        <taxon>eudicotyledons</taxon>
        <taxon>Gunneridae</taxon>
        <taxon>Pentapetalae</taxon>
        <taxon>rosids</taxon>
        <taxon>fabids</taxon>
        <taxon>Fabales</taxon>
        <taxon>Fabaceae</taxon>
        <taxon>Papilionoideae</taxon>
        <taxon>50 kb inversion clade</taxon>
        <taxon>NPAAA clade</taxon>
        <taxon>Hologalegina</taxon>
        <taxon>IRL clade</taxon>
        <taxon>Trifolieae</taxon>
        <taxon>Trifolium</taxon>
    </lineage>
</organism>
<dbReference type="AlphaFoldDB" id="A0A2Z6NXS5"/>
<accession>A0A2Z6NXS5</accession>
<gene>
    <name evidence="2" type="ORF">TSUD_288220</name>
</gene>
<keyword evidence="3" id="KW-1185">Reference proteome</keyword>
<evidence type="ECO:0000256" key="1">
    <source>
        <dbReference type="SAM" id="MobiDB-lite"/>
    </source>
</evidence>
<sequence>MVVMDGDGLQRSPAKNRKLKCKNEDDSNPGIGRHVNGDRSANASEGNTAQAFERR</sequence>
<protein>
    <submittedName>
        <fullName evidence="2">Uncharacterized protein</fullName>
    </submittedName>
</protein>
<dbReference type="EMBL" id="DF973847">
    <property type="protein sequence ID" value="GAU41132.1"/>
    <property type="molecule type" value="Genomic_DNA"/>
</dbReference>
<feature type="region of interest" description="Disordered" evidence="1">
    <location>
        <begin position="1"/>
        <end position="55"/>
    </location>
</feature>
<dbReference type="Proteomes" id="UP000242715">
    <property type="component" value="Unassembled WGS sequence"/>
</dbReference>
<evidence type="ECO:0000313" key="3">
    <source>
        <dbReference type="Proteomes" id="UP000242715"/>
    </source>
</evidence>
<evidence type="ECO:0000313" key="2">
    <source>
        <dbReference type="EMBL" id="GAU41132.1"/>
    </source>
</evidence>